<comment type="similarity">
    <text evidence="2">Belongs to the ITPK1 family.</text>
</comment>
<dbReference type="Pfam" id="PF05770">
    <property type="entry name" value="Ins134_P3_kin"/>
    <property type="match status" value="1"/>
</dbReference>
<dbReference type="InterPro" id="IPR042099">
    <property type="entry name" value="ANL_N_sf"/>
</dbReference>
<evidence type="ECO:0000256" key="4">
    <source>
        <dbReference type="ARBA" id="ARBA00012072"/>
    </source>
</evidence>
<evidence type="ECO:0000256" key="19">
    <source>
        <dbReference type="ARBA" id="ARBA00049058"/>
    </source>
</evidence>
<keyword evidence="9" id="KW-0418">Kinase</keyword>
<dbReference type="PANTHER" id="PTHR14217">
    <property type="entry name" value="INOSITOL-TETRAKISPHOSPHATE 1-KINASE"/>
    <property type="match status" value="1"/>
</dbReference>
<evidence type="ECO:0000256" key="10">
    <source>
        <dbReference type="ARBA" id="ARBA00022840"/>
    </source>
</evidence>
<dbReference type="GO" id="GO:0052726">
    <property type="term" value="F:inositol-1,3,4-trisphosphate 5-kinase activity"/>
    <property type="evidence" value="ECO:0007669"/>
    <property type="project" value="InterPro"/>
</dbReference>
<evidence type="ECO:0000256" key="2">
    <source>
        <dbReference type="ARBA" id="ARBA00009601"/>
    </source>
</evidence>
<feature type="region of interest" description="Disordered" evidence="21">
    <location>
        <begin position="320"/>
        <end position="351"/>
    </location>
</feature>
<keyword evidence="8 20" id="KW-0547">Nucleotide-binding</keyword>
<dbReference type="EC" id="2.7.1.159" evidence="3"/>
<comment type="cofactor">
    <cofactor evidence="1">
        <name>Mg(2+)</name>
        <dbReference type="ChEBI" id="CHEBI:18420"/>
    </cofactor>
</comment>
<dbReference type="AlphaFoldDB" id="A0A7R8VES2"/>
<dbReference type="GO" id="GO:0032957">
    <property type="term" value="P:inositol trisphosphate metabolic process"/>
    <property type="evidence" value="ECO:0007669"/>
    <property type="project" value="InterPro"/>
</dbReference>
<evidence type="ECO:0000256" key="18">
    <source>
        <dbReference type="ARBA" id="ARBA00047728"/>
    </source>
</evidence>
<evidence type="ECO:0000256" key="7">
    <source>
        <dbReference type="ARBA" id="ARBA00022723"/>
    </source>
</evidence>
<comment type="catalytic activity">
    <reaction evidence="14">
        <text>1D-myo-inositol 1,3,4-trisphosphate + ATP = 1D-myo-inositol 1,3,4,5-tetrakisphosphate + ADP + H(+)</text>
        <dbReference type="Rhea" id="RHEA:13253"/>
        <dbReference type="ChEBI" id="CHEBI:15378"/>
        <dbReference type="ChEBI" id="CHEBI:30616"/>
        <dbReference type="ChEBI" id="CHEBI:57895"/>
        <dbReference type="ChEBI" id="CHEBI:58414"/>
        <dbReference type="ChEBI" id="CHEBI:456216"/>
        <dbReference type="EC" id="2.7.1.159"/>
    </reaction>
    <physiologicalReaction direction="left-to-right" evidence="14">
        <dbReference type="Rhea" id="RHEA:13254"/>
    </physiologicalReaction>
    <physiologicalReaction direction="right-to-left" evidence="14">
        <dbReference type="Rhea" id="RHEA:13255"/>
    </physiologicalReaction>
</comment>
<dbReference type="Pfam" id="PF00501">
    <property type="entry name" value="AMP-binding"/>
    <property type="match status" value="1"/>
</dbReference>
<feature type="compositionally biased region" description="Polar residues" evidence="21">
    <location>
        <begin position="320"/>
        <end position="330"/>
    </location>
</feature>
<reference evidence="23" key="1">
    <citation type="submission" date="2020-11" db="EMBL/GenBank/DDBJ databases">
        <authorList>
            <person name="Tran Van P."/>
        </authorList>
    </citation>
    <scope>NUCLEOTIDE SEQUENCE</scope>
</reference>
<evidence type="ECO:0000256" key="17">
    <source>
        <dbReference type="ARBA" id="ARBA00033674"/>
    </source>
</evidence>
<dbReference type="InterPro" id="IPR011761">
    <property type="entry name" value="ATP-grasp"/>
</dbReference>
<dbReference type="SUPFAM" id="SSF56801">
    <property type="entry name" value="Acetyl-CoA synthetase-like"/>
    <property type="match status" value="1"/>
</dbReference>
<evidence type="ECO:0000256" key="15">
    <source>
        <dbReference type="ARBA" id="ARBA00033624"/>
    </source>
</evidence>
<dbReference type="InterPro" id="IPR040464">
    <property type="entry name" value="InsP(3)kin_ATP-grasp"/>
</dbReference>
<comment type="catalytic activity">
    <reaction evidence="16">
        <text>1D-myo-inositol 3,4,5,6-tetrakisphosphate + ATP = 1D-myo-inositol 1,3,4,5,6-pentakisphosphate + ADP + H(+)</text>
        <dbReference type="Rhea" id="RHEA:12452"/>
        <dbReference type="ChEBI" id="CHEBI:15378"/>
        <dbReference type="ChEBI" id="CHEBI:30616"/>
        <dbReference type="ChEBI" id="CHEBI:57539"/>
        <dbReference type="ChEBI" id="CHEBI:57733"/>
        <dbReference type="ChEBI" id="CHEBI:456216"/>
        <dbReference type="EC" id="2.7.1.134"/>
    </reaction>
    <physiologicalReaction direction="left-to-right" evidence="16">
        <dbReference type="Rhea" id="RHEA:12453"/>
    </physiologicalReaction>
    <physiologicalReaction direction="right-to-left" evidence="16">
        <dbReference type="Rhea" id="RHEA:12454"/>
    </physiologicalReaction>
</comment>
<proteinExistence type="inferred from homology"/>
<name>A0A7R8VES2_TIMDO</name>
<evidence type="ECO:0000259" key="22">
    <source>
        <dbReference type="PROSITE" id="PS50975"/>
    </source>
</evidence>
<evidence type="ECO:0000256" key="1">
    <source>
        <dbReference type="ARBA" id="ARBA00001946"/>
    </source>
</evidence>
<dbReference type="InterPro" id="IPR008656">
    <property type="entry name" value="Inositol_tetrakis-P_1-kinase"/>
</dbReference>
<evidence type="ECO:0000256" key="12">
    <source>
        <dbReference type="ARBA" id="ARBA00023235"/>
    </source>
</evidence>
<dbReference type="EMBL" id="OA564878">
    <property type="protein sequence ID" value="CAD7195757.1"/>
    <property type="molecule type" value="Genomic_DNA"/>
</dbReference>
<dbReference type="EC" id="2.7.1.134" evidence="4"/>
<evidence type="ECO:0000256" key="14">
    <source>
        <dbReference type="ARBA" id="ARBA00033609"/>
    </source>
</evidence>
<sequence>MTMGTGRILDSSVLDLNVSLEDQGPFTVILHKLTEIIALAGKGNTEAQTMLRHVVVYLENHPEVAVIDPLENVRKVLNRYHSYSIIHNAYLERAHVFIPSFVELTSTDRLINVEKLKSAGIKFPFVCKPSVAHGSSDAHKMALIFNEDGVKDCRPPCVAQTFINHNAVLYKIYFVGDKYSVVERPSLKNFYLCNRETIFFDSHAVSKADSTSSLSVLDPEDVAEPVASPLLGDQSRFQSIVGSLRREFGMALLGVDVVIENGTGRYAIIDVNAYPSYDGFPNYFEHLMNCILETVASHSSNMKPLSLVELYDPFIKPSLGSRSSHTSPGSLDQDDSGFDTSDSSDEKKKHDMSLSGKADSFAIGQQPGGWFDVIFIHLLPGMLSALHLFSADCTICHHALSYGGAADLGRLQAENDMGPTVIPRLFHRAVRLDYIHPSPTSFHPLASELPTTHLQCGPRSKFASVCIYKCATLSTIAQESPDATSSGVVPIFRRATQFGNRVAFQDNDGDYRYQGLLRSSHKFASEISYHLNGNTQERVAFLCPNNASYLIAQWACWISGQIAVPMNDKHPLPLMEHYVTNSKAKLVVTTRHYAKMIAKLCLKIGTKMLIMDDILQISSRRTDEENIAALDSFSIGLEPEFYETSEALIIYTSGTTGLPKGAVLSHRAIQEQVSSLVQAWGWTRHDGVLHVLPLHHIHGIVNVLTCPLAVGATCVMLPKFDAAQVWRHLLVNARVNIFMAVPTIYMKLIEEYENNLKDREEEVRDICSNKIRSW</sequence>
<dbReference type="Gene3D" id="3.40.50.12780">
    <property type="entry name" value="N-terminal domain of ligase-like"/>
    <property type="match status" value="1"/>
</dbReference>
<dbReference type="Pfam" id="PF17927">
    <property type="entry name" value="Ins134_P3_kin_N"/>
    <property type="match status" value="1"/>
</dbReference>
<dbReference type="PROSITE" id="PS00455">
    <property type="entry name" value="AMP_BINDING"/>
    <property type="match status" value="1"/>
</dbReference>
<comment type="catalytic activity">
    <reaction evidence="15">
        <text>1D-myo-inositol 3,4,6-trisphosphate + ATP = 1D-myo-inositol 1,3,4,6-tetrakisphosphate + ADP + H(+)</text>
        <dbReference type="Rhea" id="RHEA:70287"/>
        <dbReference type="ChEBI" id="CHEBI:15378"/>
        <dbReference type="ChEBI" id="CHEBI:30616"/>
        <dbReference type="ChEBI" id="CHEBI:57660"/>
        <dbReference type="ChEBI" id="CHEBI:189099"/>
        <dbReference type="ChEBI" id="CHEBI:456216"/>
    </reaction>
    <physiologicalReaction direction="left-to-right" evidence="15">
        <dbReference type="Rhea" id="RHEA:70288"/>
    </physiologicalReaction>
    <physiologicalReaction direction="right-to-left" evidence="15">
        <dbReference type="Rhea" id="RHEA:70289"/>
    </physiologicalReaction>
</comment>
<feature type="domain" description="ATP-grasp" evidence="22">
    <location>
        <begin position="88"/>
        <end position="300"/>
    </location>
</feature>
<comment type="catalytic activity">
    <reaction evidence="19">
        <text>1D-myo-inositol 1,3,4-trisphosphate + 1D-myo-inositol 1,3,4,5,6-pentakisphosphate = 1D-myo-inositol 3,4,5,6-tetrakisphosphate + 1D-myo-inositol 1,3,4,6-tetrakisphosphate</text>
        <dbReference type="Rhea" id="RHEA:70263"/>
        <dbReference type="ChEBI" id="CHEBI:57539"/>
        <dbReference type="ChEBI" id="CHEBI:57660"/>
        <dbReference type="ChEBI" id="CHEBI:57733"/>
        <dbReference type="ChEBI" id="CHEBI:58414"/>
    </reaction>
    <physiologicalReaction direction="left-to-right" evidence="19">
        <dbReference type="Rhea" id="RHEA:70264"/>
    </physiologicalReaction>
    <physiologicalReaction direction="right-to-left" evidence="19">
        <dbReference type="Rhea" id="RHEA:70265"/>
    </physiologicalReaction>
</comment>
<evidence type="ECO:0000256" key="9">
    <source>
        <dbReference type="ARBA" id="ARBA00022777"/>
    </source>
</evidence>
<dbReference type="InterPro" id="IPR000873">
    <property type="entry name" value="AMP-dep_synth/lig_dom"/>
</dbReference>
<evidence type="ECO:0000313" key="23">
    <source>
        <dbReference type="EMBL" id="CAD7195757.1"/>
    </source>
</evidence>
<dbReference type="Gene3D" id="3.30.470.20">
    <property type="entry name" value="ATP-grasp fold, B domain"/>
    <property type="match status" value="1"/>
</dbReference>
<dbReference type="FunFam" id="3.30.470.20:FF:000047">
    <property type="entry name" value="Inositol-tetrakisphosphate 1-kinase 4"/>
    <property type="match status" value="1"/>
</dbReference>
<dbReference type="SUPFAM" id="SSF56059">
    <property type="entry name" value="Glutathione synthetase ATP-binding domain-like"/>
    <property type="match status" value="1"/>
</dbReference>
<evidence type="ECO:0000256" key="3">
    <source>
        <dbReference type="ARBA" id="ARBA00012017"/>
    </source>
</evidence>
<keyword evidence="11" id="KW-0460">Magnesium</keyword>
<dbReference type="PANTHER" id="PTHR14217:SF1">
    <property type="entry name" value="INOSITOL-TETRAKISPHOSPHATE 1-KINASE"/>
    <property type="match status" value="1"/>
</dbReference>
<evidence type="ECO:0000256" key="13">
    <source>
        <dbReference type="ARBA" id="ARBA00031742"/>
    </source>
</evidence>
<dbReference type="InterPro" id="IPR041429">
    <property type="entry name" value="ITPK1_N"/>
</dbReference>
<keyword evidence="10 20" id="KW-0067">ATP-binding</keyword>
<evidence type="ECO:0000256" key="5">
    <source>
        <dbReference type="ARBA" id="ARBA00014968"/>
    </source>
</evidence>
<evidence type="ECO:0000256" key="6">
    <source>
        <dbReference type="ARBA" id="ARBA00022679"/>
    </source>
</evidence>
<evidence type="ECO:0000256" key="21">
    <source>
        <dbReference type="SAM" id="MobiDB-lite"/>
    </source>
</evidence>
<dbReference type="PROSITE" id="PS50975">
    <property type="entry name" value="ATP_GRASP"/>
    <property type="match status" value="1"/>
</dbReference>
<keyword evidence="6" id="KW-0808">Transferase</keyword>
<protein>
    <recommendedName>
        <fullName evidence="5">Inositol-tetrakisphosphate 1-kinase</fullName>
        <ecNumber evidence="4">2.7.1.134</ecNumber>
        <ecNumber evidence="3">2.7.1.159</ecNumber>
    </recommendedName>
    <alternativeName>
        <fullName evidence="13">Inositol 1,3,4-trisphosphate 5/6-kinase</fullName>
    </alternativeName>
</protein>
<evidence type="ECO:0000256" key="16">
    <source>
        <dbReference type="ARBA" id="ARBA00033645"/>
    </source>
</evidence>
<dbReference type="GO" id="GO:0005524">
    <property type="term" value="F:ATP binding"/>
    <property type="evidence" value="ECO:0007669"/>
    <property type="project" value="UniProtKB-UniRule"/>
</dbReference>
<dbReference type="GO" id="GO:0052725">
    <property type="term" value="F:inositol-1,3,4-trisphosphate 6-kinase activity"/>
    <property type="evidence" value="ECO:0007669"/>
    <property type="project" value="InterPro"/>
</dbReference>
<dbReference type="GO" id="GO:0005737">
    <property type="term" value="C:cytoplasm"/>
    <property type="evidence" value="ECO:0007669"/>
    <property type="project" value="TreeGrafter"/>
</dbReference>
<keyword evidence="12" id="KW-0413">Isomerase</keyword>
<evidence type="ECO:0000256" key="20">
    <source>
        <dbReference type="PROSITE-ProRule" id="PRU00409"/>
    </source>
</evidence>
<gene>
    <name evidence="23" type="ORF">TDIB3V08_LOCUS2131</name>
</gene>
<comment type="catalytic activity">
    <reaction evidence="18">
        <text>1D-myo-inositol 1,3,4-trisphosphate + 1D-myo-inositol 1,3,4,5,6-pentakisphosphate = 1D-myo-inositol 3,4,5,6-tetrakisphosphate + 1D-myo-inositol 1,3,4,5-tetrakisphosphate</text>
        <dbReference type="Rhea" id="RHEA:70271"/>
        <dbReference type="ChEBI" id="CHEBI:57539"/>
        <dbReference type="ChEBI" id="CHEBI:57733"/>
        <dbReference type="ChEBI" id="CHEBI:57895"/>
        <dbReference type="ChEBI" id="CHEBI:58414"/>
    </reaction>
    <physiologicalReaction direction="left-to-right" evidence="18">
        <dbReference type="Rhea" id="RHEA:70272"/>
    </physiologicalReaction>
    <physiologicalReaction direction="right-to-left" evidence="18">
        <dbReference type="Rhea" id="RHEA:70273"/>
    </physiologicalReaction>
</comment>
<evidence type="ECO:0000256" key="11">
    <source>
        <dbReference type="ARBA" id="ARBA00022842"/>
    </source>
</evidence>
<dbReference type="GO" id="GO:0016853">
    <property type="term" value="F:isomerase activity"/>
    <property type="evidence" value="ECO:0007669"/>
    <property type="project" value="UniProtKB-KW"/>
</dbReference>
<accession>A0A7R8VES2</accession>
<organism evidence="23">
    <name type="scientific">Timema douglasi</name>
    <name type="common">Walking stick</name>
    <dbReference type="NCBI Taxonomy" id="61478"/>
    <lineage>
        <taxon>Eukaryota</taxon>
        <taxon>Metazoa</taxon>
        <taxon>Ecdysozoa</taxon>
        <taxon>Arthropoda</taxon>
        <taxon>Hexapoda</taxon>
        <taxon>Insecta</taxon>
        <taxon>Pterygota</taxon>
        <taxon>Neoptera</taxon>
        <taxon>Polyneoptera</taxon>
        <taxon>Phasmatodea</taxon>
        <taxon>Timematodea</taxon>
        <taxon>Timematoidea</taxon>
        <taxon>Timematidae</taxon>
        <taxon>Timema</taxon>
    </lineage>
</organism>
<evidence type="ECO:0000256" key="8">
    <source>
        <dbReference type="ARBA" id="ARBA00022741"/>
    </source>
</evidence>
<comment type="catalytic activity">
    <reaction evidence="17">
        <text>1D-myo-inositol 1,3,4-trisphosphate + ATP = 1D-myo-inositol 1,3,4,6-tetrakisphosphate + ADP + H(+)</text>
        <dbReference type="Rhea" id="RHEA:20940"/>
        <dbReference type="ChEBI" id="CHEBI:15378"/>
        <dbReference type="ChEBI" id="CHEBI:30616"/>
        <dbReference type="ChEBI" id="CHEBI:57660"/>
        <dbReference type="ChEBI" id="CHEBI:58414"/>
        <dbReference type="ChEBI" id="CHEBI:456216"/>
        <dbReference type="EC" id="2.7.1.159"/>
    </reaction>
    <physiologicalReaction direction="left-to-right" evidence="17">
        <dbReference type="Rhea" id="RHEA:20941"/>
    </physiologicalReaction>
    <physiologicalReaction direction="right-to-left" evidence="17">
        <dbReference type="Rhea" id="RHEA:20942"/>
    </physiologicalReaction>
</comment>
<keyword evidence="7" id="KW-0479">Metal-binding</keyword>
<dbReference type="GO" id="GO:0047325">
    <property type="term" value="F:inositol-3,4,5,6-tetrakisphosphate 1-kinase activity"/>
    <property type="evidence" value="ECO:0007669"/>
    <property type="project" value="UniProtKB-EC"/>
</dbReference>
<dbReference type="InterPro" id="IPR020845">
    <property type="entry name" value="AMP-binding_CS"/>
</dbReference>
<dbReference type="GO" id="GO:0000287">
    <property type="term" value="F:magnesium ion binding"/>
    <property type="evidence" value="ECO:0007669"/>
    <property type="project" value="InterPro"/>
</dbReference>